<dbReference type="Proteomes" id="UP001161160">
    <property type="component" value="Unassembled WGS sequence"/>
</dbReference>
<reference evidence="1" key="1">
    <citation type="submission" date="2023-04" db="EMBL/GenBank/DDBJ databases">
        <title>Genome Encyclopedia of Bacteria and Archaea VI: Functional Genomics of Type Strains.</title>
        <authorList>
            <person name="Whitman W."/>
        </authorList>
    </citation>
    <scope>NUCLEOTIDE SEQUENCE</scope>
    <source>
        <strain evidence="1">Enz.4-51</strain>
    </source>
</reference>
<accession>A0AA43MA96</accession>
<protein>
    <submittedName>
        <fullName evidence="1">Uncharacterized protein</fullName>
    </submittedName>
</protein>
<evidence type="ECO:0000313" key="2">
    <source>
        <dbReference type="Proteomes" id="UP001161160"/>
    </source>
</evidence>
<comment type="caution">
    <text evidence="1">The sequence shown here is derived from an EMBL/GenBank/DDBJ whole genome shotgun (WGS) entry which is preliminary data.</text>
</comment>
<proteinExistence type="predicted"/>
<organism evidence="1 2">
    <name type="scientific">Polynucleobacter sphagniphilus</name>
    <dbReference type="NCBI Taxonomy" id="1743169"/>
    <lineage>
        <taxon>Bacteria</taxon>
        <taxon>Pseudomonadati</taxon>
        <taxon>Pseudomonadota</taxon>
        <taxon>Betaproteobacteria</taxon>
        <taxon>Burkholderiales</taxon>
        <taxon>Burkholderiaceae</taxon>
        <taxon>Polynucleobacter</taxon>
    </lineage>
</organism>
<dbReference type="EMBL" id="JARXYA010000019">
    <property type="protein sequence ID" value="MDH6504885.1"/>
    <property type="molecule type" value="Genomic_DNA"/>
</dbReference>
<keyword evidence="2" id="KW-1185">Reference proteome</keyword>
<evidence type="ECO:0000313" key="1">
    <source>
        <dbReference type="EMBL" id="MDH6504885.1"/>
    </source>
</evidence>
<sequence length="42" mass="4709">MSGTARPASTRFRASMILPISKFRTLHVELLYIRENSTSVLG</sequence>
<gene>
    <name evidence="1" type="ORF">M2127_002214</name>
</gene>
<dbReference type="AlphaFoldDB" id="A0AA43MA96"/>
<name>A0AA43MA96_9BURK</name>